<dbReference type="Gene3D" id="2.130.10.10">
    <property type="entry name" value="YVTN repeat-like/Quinoprotein amine dehydrogenase"/>
    <property type="match status" value="1"/>
</dbReference>
<evidence type="ECO:0000256" key="1">
    <source>
        <dbReference type="SAM" id="SignalP"/>
    </source>
</evidence>
<gene>
    <name evidence="2" type="ORF">GS4_29_00050</name>
</gene>
<protein>
    <recommendedName>
        <fullName evidence="4">Secreted protein</fullName>
    </recommendedName>
</protein>
<evidence type="ECO:0000313" key="2">
    <source>
        <dbReference type="EMBL" id="GAC69906.1"/>
    </source>
</evidence>
<dbReference type="eggNOG" id="COG3391">
    <property type="taxonomic scope" value="Bacteria"/>
</dbReference>
<keyword evidence="1" id="KW-0732">Signal</keyword>
<dbReference type="SUPFAM" id="SSF50969">
    <property type="entry name" value="YVTN repeat-like/Quinoprotein amine dehydrogenase"/>
    <property type="match status" value="1"/>
</dbReference>
<accession>M0QNS4</accession>
<proteinExistence type="predicted"/>
<comment type="caution">
    <text evidence="2">The sequence shown here is derived from an EMBL/GenBank/DDBJ whole genome shotgun (WGS) entry which is preliminary data.</text>
</comment>
<feature type="signal peptide" evidence="1">
    <location>
        <begin position="1"/>
        <end position="34"/>
    </location>
</feature>
<sequence length="416" mass="43852">MLTLRVQRIRTNLKKTVALVAVLPAALVACGTDATDDSAAASSSAAAAVEQQSATPRLALSYDGGVLVVDAENLEQVADLPMEGFIRLNSADNGRHAFVSESEGFRVLDLGTWTRQHGDHGHHYTSTPALTDMRFGGAEPGHVVPHDSRITLFSDGTGEVDVVEPAELLRGNAKAASFTVPEPHHGVAVARADGSTVVTVGNEESRTGIAILDRNRKEIARSAECPAVHGEAAAADGVLTFGCQDGILIVRGNEIRKIASPDGYGRIGNQAGSEASPIVLGDYKTDENADLERPNRFSLTDTRTGQLRIVPFPASYSFRSLDRGSAGEAVILGTDGALYVIDPATAQVTARHQVIGAWTEPDEWQSAMPNLHVQEGIAYVSDPAAKSLTAVDLRTGEKKASATLPHPTIELTGVTG</sequence>
<evidence type="ECO:0008006" key="4">
    <source>
        <dbReference type="Google" id="ProtNLM"/>
    </source>
</evidence>
<feature type="chain" id="PRO_5004003934" description="Secreted protein" evidence="1">
    <location>
        <begin position="35"/>
        <end position="416"/>
    </location>
</feature>
<keyword evidence="3" id="KW-1185">Reference proteome</keyword>
<dbReference type="EMBL" id="BANX01000029">
    <property type="protein sequence ID" value="GAC69906.1"/>
    <property type="molecule type" value="Genomic_DNA"/>
</dbReference>
<organism evidence="2 3">
    <name type="scientific">Gordonia soli NBRC 108243</name>
    <dbReference type="NCBI Taxonomy" id="1223545"/>
    <lineage>
        <taxon>Bacteria</taxon>
        <taxon>Bacillati</taxon>
        <taxon>Actinomycetota</taxon>
        <taxon>Actinomycetes</taxon>
        <taxon>Mycobacteriales</taxon>
        <taxon>Gordoniaceae</taxon>
        <taxon>Gordonia</taxon>
    </lineage>
</organism>
<dbReference type="PROSITE" id="PS51257">
    <property type="entry name" value="PROKAR_LIPOPROTEIN"/>
    <property type="match status" value="1"/>
</dbReference>
<dbReference type="NCBIfam" id="NF038015">
    <property type="entry name" value="AztD"/>
    <property type="match status" value="1"/>
</dbReference>
<dbReference type="AlphaFoldDB" id="M0QNS4"/>
<dbReference type="InterPro" id="IPR015943">
    <property type="entry name" value="WD40/YVTN_repeat-like_dom_sf"/>
</dbReference>
<reference evidence="2 3" key="1">
    <citation type="submission" date="2013-01" db="EMBL/GenBank/DDBJ databases">
        <title>Whole genome shotgun sequence of Gordonia soli NBRC 108243.</title>
        <authorList>
            <person name="Isaki-Nakamura S."/>
            <person name="Hosoyama A."/>
            <person name="Tsuchikane K."/>
            <person name="Ando Y."/>
            <person name="Baba S."/>
            <person name="Ohji S."/>
            <person name="Hamada M."/>
            <person name="Tamura T."/>
            <person name="Yamazoe A."/>
            <person name="Yamazaki S."/>
            <person name="Fujita N."/>
        </authorList>
    </citation>
    <scope>NUCLEOTIDE SEQUENCE [LARGE SCALE GENOMIC DNA]</scope>
    <source>
        <strain evidence="2 3">NBRC 108243</strain>
    </source>
</reference>
<dbReference type="STRING" id="1223545.GS4_29_00050"/>
<dbReference type="Proteomes" id="UP000011666">
    <property type="component" value="Unassembled WGS sequence"/>
</dbReference>
<evidence type="ECO:0000313" key="3">
    <source>
        <dbReference type="Proteomes" id="UP000011666"/>
    </source>
</evidence>
<dbReference type="InterPro" id="IPR011044">
    <property type="entry name" value="Quino_amine_DH_bsu"/>
</dbReference>
<name>M0QNS4_9ACTN</name>
<dbReference type="InterPro" id="IPR047697">
    <property type="entry name" value="AztD-like"/>
</dbReference>